<evidence type="ECO:0000259" key="3">
    <source>
        <dbReference type="Pfam" id="PF06276"/>
    </source>
</evidence>
<dbReference type="KEGG" id="sdn:Sden_0586"/>
<dbReference type="Pfam" id="PF06276">
    <property type="entry name" value="FhuF"/>
    <property type="match status" value="2"/>
</dbReference>
<protein>
    <submittedName>
        <fullName evidence="4">IucA/IucC</fullName>
    </submittedName>
</protein>
<dbReference type="EMBL" id="CP000302">
    <property type="protein sequence ID" value="ABE53876.1"/>
    <property type="molecule type" value="Genomic_DNA"/>
</dbReference>
<feature type="domain" description="Aerobactin siderophore biosynthesis IucA/IucC-like C-terminal" evidence="3">
    <location>
        <begin position="946"/>
        <end position="1118"/>
    </location>
</feature>
<dbReference type="InterPro" id="IPR022770">
    <property type="entry name" value="IucA/IucC-like_C"/>
</dbReference>
<dbReference type="Pfam" id="PF04183">
    <property type="entry name" value="IucA_IucC"/>
    <property type="match status" value="2"/>
</dbReference>
<dbReference type="OrthoDB" id="495728at2"/>
<comment type="pathway">
    <text evidence="1">Siderophore biosynthesis.</text>
</comment>
<dbReference type="Proteomes" id="UP000001982">
    <property type="component" value="Chromosome"/>
</dbReference>
<dbReference type="PANTHER" id="PTHR34384:SF6">
    <property type="entry name" value="STAPHYLOFERRIN B SYNTHASE"/>
    <property type="match status" value="1"/>
</dbReference>
<dbReference type="Gene3D" id="3.30.310.280">
    <property type="match status" value="1"/>
</dbReference>
<feature type="domain" description="Aerobactin siderophore biosynthesis IucA/IucC N-terminal" evidence="2">
    <location>
        <begin position="686"/>
        <end position="927"/>
    </location>
</feature>
<dbReference type="eggNOG" id="COG4264">
    <property type="taxonomic scope" value="Bacteria"/>
</dbReference>
<name>Q12RQ0_SHEDO</name>
<dbReference type="Gene3D" id="1.10.510.40">
    <property type="match status" value="2"/>
</dbReference>
<accession>Q12RQ0</accession>
<evidence type="ECO:0000256" key="1">
    <source>
        <dbReference type="ARBA" id="ARBA00004924"/>
    </source>
</evidence>
<proteinExistence type="predicted"/>
<dbReference type="AlphaFoldDB" id="Q12RQ0"/>
<feature type="domain" description="Aerobactin siderophore biosynthesis IucA/IucC N-terminal" evidence="2">
    <location>
        <begin position="133"/>
        <end position="357"/>
    </location>
</feature>
<dbReference type="STRING" id="318161.Sden_0586"/>
<organism evidence="4 5">
    <name type="scientific">Shewanella denitrificans (strain OS217 / ATCC BAA-1090 / DSM 15013)</name>
    <dbReference type="NCBI Taxonomy" id="318161"/>
    <lineage>
        <taxon>Bacteria</taxon>
        <taxon>Pseudomonadati</taxon>
        <taxon>Pseudomonadota</taxon>
        <taxon>Gammaproteobacteria</taxon>
        <taxon>Alteromonadales</taxon>
        <taxon>Shewanellaceae</taxon>
        <taxon>Shewanella</taxon>
    </lineage>
</organism>
<dbReference type="Gene3D" id="6.10.250.3370">
    <property type="match status" value="2"/>
</dbReference>
<feature type="domain" description="Aerobactin siderophore biosynthesis IucA/IucC-like C-terminal" evidence="3">
    <location>
        <begin position="390"/>
        <end position="539"/>
    </location>
</feature>
<evidence type="ECO:0000259" key="2">
    <source>
        <dbReference type="Pfam" id="PF04183"/>
    </source>
</evidence>
<dbReference type="InterPro" id="IPR037455">
    <property type="entry name" value="LucA/IucC-like"/>
</dbReference>
<evidence type="ECO:0000313" key="4">
    <source>
        <dbReference type="EMBL" id="ABE53876.1"/>
    </source>
</evidence>
<keyword evidence="5" id="KW-1185">Reference proteome</keyword>
<gene>
    <name evidence="4" type="ordered locus">Sden_0586</name>
</gene>
<dbReference type="HOGENOM" id="CLU_276198_0_0_6"/>
<dbReference type="RefSeq" id="WP_011495042.1">
    <property type="nucleotide sequence ID" value="NC_007954.1"/>
</dbReference>
<evidence type="ECO:0000313" key="5">
    <source>
        <dbReference type="Proteomes" id="UP000001982"/>
    </source>
</evidence>
<dbReference type="PANTHER" id="PTHR34384">
    <property type="entry name" value="L-2,3-DIAMINOPROPANOATE--CITRATE LIGASE"/>
    <property type="match status" value="1"/>
</dbReference>
<reference evidence="4 5" key="1">
    <citation type="submission" date="2006-03" db="EMBL/GenBank/DDBJ databases">
        <title>Complete sequence of Shewanella denitrificans OS217.</title>
        <authorList>
            <consortium name="US DOE Joint Genome Institute"/>
            <person name="Copeland A."/>
            <person name="Lucas S."/>
            <person name="Lapidus A."/>
            <person name="Barry K."/>
            <person name="Detter J.C."/>
            <person name="Glavina del Rio T."/>
            <person name="Hammon N."/>
            <person name="Israni S."/>
            <person name="Dalin E."/>
            <person name="Tice H."/>
            <person name="Pitluck S."/>
            <person name="Brettin T."/>
            <person name="Bruce D."/>
            <person name="Han C."/>
            <person name="Tapia R."/>
            <person name="Gilna P."/>
            <person name="Kiss H."/>
            <person name="Schmutz J."/>
            <person name="Larimer F."/>
            <person name="Land M."/>
            <person name="Hauser L."/>
            <person name="Kyrpides N."/>
            <person name="Lykidis A."/>
            <person name="Richardson P."/>
        </authorList>
    </citation>
    <scope>NUCLEOTIDE SEQUENCE [LARGE SCALE GENOMIC DNA]</scope>
    <source>
        <strain evidence="5">OS217 / ATCC BAA-1090 / DSM 15013</strain>
    </source>
</reference>
<dbReference type="InterPro" id="IPR007310">
    <property type="entry name" value="Aerobactin_biosyn_IucA/IucC_N"/>
</dbReference>
<dbReference type="GO" id="GO:0016881">
    <property type="term" value="F:acid-amino acid ligase activity"/>
    <property type="evidence" value="ECO:0007669"/>
    <property type="project" value="UniProtKB-ARBA"/>
</dbReference>
<dbReference type="GO" id="GO:0019290">
    <property type="term" value="P:siderophore biosynthetic process"/>
    <property type="evidence" value="ECO:0007669"/>
    <property type="project" value="InterPro"/>
</dbReference>
<sequence>MIWTSLQKKLSEQYLNTYFRELEIDLAQYGDKHHAYRVPLTDGITQLCFSINHFSSSGYHSYHYPIQLQQGSSINSITDVDQLVSLLCDALTTISHPAATQQLLGSIRNSLAQSTYFTEARRSLVHMGTIAGDFIAAEQGLLLGHPFHVTSKAMQGFNDADLRRYSPELGAAFKLHYFAVAPTLMLERPLQGSEIPQDSSAVTAANALLASAFQHYTLLPCHPWQANYLLDKPELQPYLRDESILSLGPLGETVWPTSSVRTVFAPNLGLFIKLSLDVRITNFIRNNPPSHLARAMDASDYLCQHQLCDAIPGLLVLPELGAHSLAITGLEASFAVLYRQGLTPAQTRHTRVVASLVEECPLTGQLPLAEFICEAAADHGTTPNAEFVCSWWRAYVYASLLPALQLFAKSGVSLEAHLQNSLMLFTNGWPTTLVVRDMEGASIAPRAEFALAPDSHASYTESQAWFRFQYYVLVNHVAHVLSAIARHFPVRETQLWQVCAEILRDKHLAMALQPYCKQLLQATHLPAKGNLLSTLKGCGEAPVWVNIPNPLALLNDVYISPSAWQRSESRVLSQLLEALCYEQLLSLDWHGGIAHIRITPTLAYQFKADYTAHFNRLRIDPNSLIRLAEHHYQQPSLATLLKDLGQLQLTDQHAWLRFSDELYQTTAKHAQVLAADAHGLLRDLPYVTLEAKVNNGHLYHPSFKSRLGFTLADNAQFGPELASPFTLQWLAVSKSQARFNALAEYADGTLLLQSFTTAQQRELSRELATQGLSLDTVYLVPVHPWQWQHIGALYFARVPGVYTLKCNGPHYLPQQSIRTLSHADHPQSLSVKLALSITNTSTSRVLAPHTVANASAISDWLSLCVADNFAWQQVRKPLLLREVAGLSIAGQNALPAEYGALACIWRESIESKISTMQRAVPVTSLTQLDNDGQPLIAPWIAKHGLSHWLQQLIDVAFIPVMHLLWHHGLAMESHAQNMILVLENDLPVQVALKDFHDGVRYNPAWLANPDLLPQLTDAPAAHAAVNPNSFLVTTEADELRDFTQDALCFVNLGELGWFIEQHFGLSGEAFWQSVAKRVMHYQTKHPELKARFALFDFFAPQIAVEQLASRRFLPEQRLRVMAVDNPLHIAQQQMAFNMTKNSRNEVTR</sequence>